<accession>U5DE28</accession>
<dbReference type="Proteomes" id="UP000017836">
    <property type="component" value="Unassembled WGS sequence"/>
</dbReference>
<dbReference type="EMBL" id="KI392088">
    <property type="protein sequence ID" value="ERN18663.1"/>
    <property type="molecule type" value="Genomic_DNA"/>
</dbReference>
<evidence type="ECO:0000313" key="2">
    <source>
        <dbReference type="Proteomes" id="UP000017836"/>
    </source>
</evidence>
<proteinExistence type="predicted"/>
<reference evidence="2" key="1">
    <citation type="journal article" date="2013" name="Science">
        <title>The Amborella genome and the evolution of flowering plants.</title>
        <authorList>
            <consortium name="Amborella Genome Project"/>
        </authorList>
    </citation>
    <scope>NUCLEOTIDE SEQUENCE [LARGE SCALE GENOMIC DNA]</scope>
</reference>
<organism evidence="1 2">
    <name type="scientific">Amborella trichopoda</name>
    <dbReference type="NCBI Taxonomy" id="13333"/>
    <lineage>
        <taxon>Eukaryota</taxon>
        <taxon>Viridiplantae</taxon>
        <taxon>Streptophyta</taxon>
        <taxon>Embryophyta</taxon>
        <taxon>Tracheophyta</taxon>
        <taxon>Spermatophyta</taxon>
        <taxon>Magnoliopsida</taxon>
        <taxon>Amborellales</taxon>
        <taxon>Amborellaceae</taxon>
        <taxon>Amborella</taxon>
    </lineage>
</organism>
<sequence length="137" mass="15808">MCKGSPTSCDIFRELCRLQVECLIKRVHNKAKKRVRRRGQGSVKWESSGILKLLHMQGPHWVKDCPQKNSPNATHMVQEEKKEIVRATLLQFFIVLKVEREVPIQSGPVYMTVTLNGKKARILVLHINLCPTNRQPR</sequence>
<dbReference type="AlphaFoldDB" id="U5DE28"/>
<dbReference type="HOGENOM" id="CLU_1867887_0_0_1"/>
<evidence type="ECO:0000313" key="1">
    <source>
        <dbReference type="EMBL" id="ERN18663.1"/>
    </source>
</evidence>
<protein>
    <submittedName>
        <fullName evidence="1">Uncharacterized protein</fullName>
    </submittedName>
</protein>
<dbReference type="Gramene" id="ERN18663">
    <property type="protein sequence ID" value="ERN18663"/>
    <property type="gene ID" value="AMTR_s00065p00192850"/>
</dbReference>
<name>U5DE28_AMBTC</name>
<gene>
    <name evidence="1" type="ORF">AMTR_s00065p00192850</name>
</gene>
<keyword evidence="2" id="KW-1185">Reference proteome</keyword>